<dbReference type="Pfam" id="PF07690">
    <property type="entry name" value="MFS_1"/>
    <property type="match status" value="1"/>
</dbReference>
<feature type="transmembrane region" description="Helical" evidence="6">
    <location>
        <begin position="357"/>
        <end position="378"/>
    </location>
</feature>
<feature type="transmembrane region" description="Helical" evidence="6">
    <location>
        <begin position="171"/>
        <end position="189"/>
    </location>
</feature>
<evidence type="ECO:0000256" key="1">
    <source>
        <dbReference type="ARBA" id="ARBA00004651"/>
    </source>
</evidence>
<evidence type="ECO:0000313" key="8">
    <source>
        <dbReference type="EMBL" id="MFD1528673.1"/>
    </source>
</evidence>
<keyword evidence="3 6" id="KW-0812">Transmembrane</keyword>
<dbReference type="PANTHER" id="PTHR42718:SF9">
    <property type="entry name" value="MAJOR FACILITATOR SUPERFAMILY MULTIDRUG TRANSPORTER MFSC"/>
    <property type="match status" value="1"/>
</dbReference>
<proteinExistence type="predicted"/>
<dbReference type="SUPFAM" id="SSF103473">
    <property type="entry name" value="MFS general substrate transporter"/>
    <property type="match status" value="1"/>
</dbReference>
<keyword evidence="4 6" id="KW-1133">Transmembrane helix</keyword>
<name>A0ABW4FEV5_9PSEU</name>
<comment type="subcellular location">
    <subcellularLocation>
        <location evidence="1">Cell membrane</location>
        <topology evidence="1">Multi-pass membrane protein</topology>
    </subcellularLocation>
</comment>
<dbReference type="PANTHER" id="PTHR42718">
    <property type="entry name" value="MAJOR FACILITATOR SUPERFAMILY MULTIDRUG TRANSPORTER MFSC"/>
    <property type="match status" value="1"/>
</dbReference>
<dbReference type="CDD" id="cd17321">
    <property type="entry name" value="MFS_MMR_MDR_like"/>
    <property type="match status" value="1"/>
</dbReference>
<feature type="transmembrane region" description="Helical" evidence="6">
    <location>
        <begin position="426"/>
        <end position="446"/>
    </location>
</feature>
<keyword evidence="2" id="KW-0813">Transport</keyword>
<feature type="transmembrane region" description="Helical" evidence="6">
    <location>
        <begin position="16"/>
        <end position="40"/>
    </location>
</feature>
<evidence type="ECO:0000256" key="2">
    <source>
        <dbReference type="ARBA" id="ARBA00022448"/>
    </source>
</evidence>
<dbReference type="PROSITE" id="PS50850">
    <property type="entry name" value="MFS"/>
    <property type="match status" value="1"/>
</dbReference>
<evidence type="ECO:0000256" key="5">
    <source>
        <dbReference type="ARBA" id="ARBA00023136"/>
    </source>
</evidence>
<feature type="transmembrane region" description="Helical" evidence="6">
    <location>
        <begin position="110"/>
        <end position="132"/>
    </location>
</feature>
<feature type="transmembrane region" description="Helical" evidence="6">
    <location>
        <begin position="263"/>
        <end position="289"/>
    </location>
</feature>
<dbReference type="EMBL" id="JBHUCP010000003">
    <property type="protein sequence ID" value="MFD1528673.1"/>
    <property type="molecule type" value="Genomic_DNA"/>
</dbReference>
<feature type="transmembrane region" description="Helical" evidence="6">
    <location>
        <begin position="295"/>
        <end position="318"/>
    </location>
</feature>
<organism evidence="8 9">
    <name type="scientific">Pseudonocardia aurantiaca</name>
    <dbReference type="NCBI Taxonomy" id="75290"/>
    <lineage>
        <taxon>Bacteria</taxon>
        <taxon>Bacillati</taxon>
        <taxon>Actinomycetota</taxon>
        <taxon>Actinomycetes</taxon>
        <taxon>Pseudonocardiales</taxon>
        <taxon>Pseudonocardiaceae</taxon>
        <taxon>Pseudonocardia</taxon>
    </lineage>
</organism>
<dbReference type="InterPro" id="IPR011701">
    <property type="entry name" value="MFS"/>
</dbReference>
<evidence type="ECO:0000256" key="3">
    <source>
        <dbReference type="ARBA" id="ARBA00022692"/>
    </source>
</evidence>
<reference evidence="9" key="1">
    <citation type="journal article" date="2019" name="Int. J. Syst. Evol. Microbiol.">
        <title>The Global Catalogue of Microorganisms (GCM) 10K type strain sequencing project: providing services to taxonomists for standard genome sequencing and annotation.</title>
        <authorList>
            <consortium name="The Broad Institute Genomics Platform"/>
            <consortium name="The Broad Institute Genome Sequencing Center for Infectious Disease"/>
            <person name="Wu L."/>
            <person name="Ma J."/>
        </authorList>
    </citation>
    <scope>NUCLEOTIDE SEQUENCE [LARGE SCALE GENOMIC DNA]</scope>
    <source>
        <strain evidence="9">JCM 12165</strain>
    </source>
</reference>
<evidence type="ECO:0000259" key="7">
    <source>
        <dbReference type="PROSITE" id="PS50850"/>
    </source>
</evidence>
<feature type="transmembrane region" description="Helical" evidence="6">
    <location>
        <begin position="330"/>
        <end position="351"/>
    </location>
</feature>
<accession>A0ABW4FEV5</accession>
<keyword evidence="9" id="KW-1185">Reference proteome</keyword>
<dbReference type="InterPro" id="IPR020846">
    <property type="entry name" value="MFS_dom"/>
</dbReference>
<dbReference type="InterPro" id="IPR036259">
    <property type="entry name" value="MFS_trans_sf"/>
</dbReference>
<dbReference type="Proteomes" id="UP001597145">
    <property type="component" value="Unassembled WGS sequence"/>
</dbReference>
<feature type="transmembrane region" description="Helical" evidence="6">
    <location>
        <begin position="201"/>
        <end position="222"/>
    </location>
</feature>
<comment type="caution">
    <text evidence="8">The sequence shown here is derived from an EMBL/GenBank/DDBJ whole genome shotgun (WGS) entry which is preliminary data.</text>
</comment>
<feature type="transmembrane region" description="Helical" evidence="6">
    <location>
        <begin position="139"/>
        <end position="165"/>
    </location>
</feature>
<keyword evidence="5 6" id="KW-0472">Membrane</keyword>
<feature type="transmembrane region" description="Helical" evidence="6">
    <location>
        <begin position="52"/>
        <end position="69"/>
    </location>
</feature>
<gene>
    <name evidence="8" type="ORF">ACFSCY_04390</name>
</gene>
<evidence type="ECO:0000313" key="9">
    <source>
        <dbReference type="Proteomes" id="UP001597145"/>
    </source>
</evidence>
<feature type="transmembrane region" description="Helical" evidence="6">
    <location>
        <begin position="81"/>
        <end position="104"/>
    </location>
</feature>
<feature type="transmembrane region" description="Helical" evidence="6">
    <location>
        <begin position="228"/>
        <end position="251"/>
    </location>
</feature>
<sequence length="451" mass="45230">MVTDAVVPQRTRWAPVVALGLAMLVVTSEVTIAAVTLPGLGADLAVTASTTAWVLLAYALPMAAVAIPAGRWADGADIRAVFALAMIGIALASVLTATAPAFWVVVVGRLAQGAAGALIVATYMPIITASVLPQQRGQAIGFVVTIMTIGAMAGVPLGGLVAGAFSWREVFLMKLPLLVVVLWAGLRGIPRTPDRGLPLPGLALVREGLLLGGAIAAVLLAFEEVDERPTVAAVLAVAGVALGVWWSRLAASRPVLAVVRRPAYAVTLVSLLATSFTGGLIAFLLPYFVADVVGGTAQLTGVALLFFVGAMALVSGAAGAMTDRIGTGRIAIIGSAIGVVGMLTMLTLDAGSGLVDMGWRLVVLGIGTALFGTSVNTAMLKNAPAGSEGVAGGIGMTVRTIAMTIGPAVSALAWTVAGGGVAGFRAGVVVITAAAVVGLVALLVPVRGERA</sequence>
<evidence type="ECO:0000256" key="6">
    <source>
        <dbReference type="SAM" id="Phobius"/>
    </source>
</evidence>
<dbReference type="RefSeq" id="WP_343969924.1">
    <property type="nucleotide sequence ID" value="NZ_BAAAJG010000001.1"/>
</dbReference>
<feature type="transmembrane region" description="Helical" evidence="6">
    <location>
        <begin position="390"/>
        <end position="414"/>
    </location>
</feature>
<protein>
    <submittedName>
        <fullName evidence="8">MFS transporter</fullName>
    </submittedName>
</protein>
<evidence type="ECO:0000256" key="4">
    <source>
        <dbReference type="ARBA" id="ARBA00022989"/>
    </source>
</evidence>
<feature type="domain" description="Major facilitator superfamily (MFS) profile" evidence="7">
    <location>
        <begin position="15"/>
        <end position="450"/>
    </location>
</feature>
<dbReference type="Gene3D" id="1.20.1250.20">
    <property type="entry name" value="MFS general substrate transporter like domains"/>
    <property type="match status" value="2"/>
</dbReference>